<gene>
    <name evidence="3" type="ORF">SAMN05421541_10915</name>
</gene>
<dbReference type="OrthoDB" id="9804023at2"/>
<dbReference type="InterPro" id="IPR052901">
    <property type="entry name" value="Bact_TGase-like"/>
</dbReference>
<dbReference type="EMBL" id="FONV01000009">
    <property type="protein sequence ID" value="SFF34184.1"/>
    <property type="molecule type" value="Genomic_DNA"/>
</dbReference>
<evidence type="ECO:0000256" key="1">
    <source>
        <dbReference type="SAM" id="Phobius"/>
    </source>
</evidence>
<dbReference type="AlphaFoldDB" id="A0A1I2HVX8"/>
<keyword evidence="1" id="KW-0472">Membrane</keyword>
<keyword evidence="1" id="KW-0812">Transmembrane</keyword>
<sequence>MIRLVVARVLVAVACFASGLAFVPVLGTAVVTPVLVAVTVPLVATVAGTALSLALLVPAGAMTLSGSLGRQALTAVPAGFWDGWGRLLATTPPAYPDPAAMAVPFGLVWIATTLALRATGSWWAALPAVVPLLAAVPLSTGTLTPGGPGPAILLVAALITARFTARGHGRWPAAVASGAAVVAVALIAVPLPVRDRIDPRDHLTQAGLPLGGRSPLDQVAGWLAAPETPLFHVDGPAAGGRLRLAALDTYDGLRWSSAARYRRTGPAVPPGAVTTVITVDGLRGHALPAPAGARLATGDGDVFAADPSTGLVLSTDPLHAGFTYRVASFPPPSDAVTSSADIAALTVGVDDGTDPALRLPPGTPPEVLALTGPIAAEPSPGRRATLLAARLRTLANRPSGEPGHSPARLAAVLTGGAGSAEQIVPIFVLAARRLGLPARIVVGFDPPAADPGGVRRVRAGDVAVWPEVRFDGVGWVALDPLGVAAPGPRPGPPALTMPAPSAAPAVSAEPVPDIITTAIPPAAAPSPGVLDGRRDLLWLVPAVVLALLLGRWIIVAAAIRLRRRRRRAGPPADSLAGAFADTLDTLARAGYRAGPGDSHRTVHIGAAAVSTHADPEIVTRRWIPALTELAALTRLLDRGLFAAHQPTAADAATAWRHAGRIRDLLPRQRRPTRLFNRIRRDR</sequence>
<keyword evidence="4" id="KW-1185">Reference proteome</keyword>
<feature type="transmembrane region" description="Helical" evidence="1">
    <location>
        <begin position="99"/>
        <end position="116"/>
    </location>
</feature>
<feature type="domain" description="Transglutaminase-like" evidence="2">
    <location>
        <begin position="412"/>
        <end position="482"/>
    </location>
</feature>
<dbReference type="SMART" id="SM00460">
    <property type="entry name" value="TGc"/>
    <property type="match status" value="1"/>
</dbReference>
<evidence type="ECO:0000313" key="3">
    <source>
        <dbReference type="EMBL" id="SFF34184.1"/>
    </source>
</evidence>
<feature type="transmembrane region" description="Helical" evidence="1">
    <location>
        <begin position="172"/>
        <end position="193"/>
    </location>
</feature>
<evidence type="ECO:0000259" key="2">
    <source>
        <dbReference type="SMART" id="SM00460"/>
    </source>
</evidence>
<dbReference type="RefSeq" id="WP_093617580.1">
    <property type="nucleotide sequence ID" value="NZ_BOMT01000053.1"/>
</dbReference>
<dbReference type="Pfam" id="PF01841">
    <property type="entry name" value="Transglut_core"/>
    <property type="match status" value="1"/>
</dbReference>
<dbReference type="Proteomes" id="UP000199645">
    <property type="component" value="Unassembled WGS sequence"/>
</dbReference>
<proteinExistence type="predicted"/>
<dbReference type="STRING" id="35752.SAMN05421541_10915"/>
<dbReference type="Gene3D" id="3.10.620.30">
    <property type="match status" value="1"/>
</dbReference>
<protein>
    <submittedName>
        <fullName evidence="3">Transglutaminase-like superfamily protein</fullName>
    </submittedName>
</protein>
<dbReference type="PANTHER" id="PTHR42736">
    <property type="entry name" value="PROTEIN-GLUTAMINE GAMMA-GLUTAMYLTRANSFERASE"/>
    <property type="match status" value="1"/>
</dbReference>
<dbReference type="InterPro" id="IPR002931">
    <property type="entry name" value="Transglutaminase-like"/>
</dbReference>
<dbReference type="SUPFAM" id="SSF54001">
    <property type="entry name" value="Cysteine proteinases"/>
    <property type="match status" value="1"/>
</dbReference>
<feature type="transmembrane region" description="Helical" evidence="1">
    <location>
        <begin position="31"/>
        <end position="56"/>
    </location>
</feature>
<feature type="transmembrane region" description="Helical" evidence="1">
    <location>
        <begin position="536"/>
        <end position="559"/>
    </location>
</feature>
<dbReference type="InterPro" id="IPR038765">
    <property type="entry name" value="Papain-like_cys_pep_sf"/>
</dbReference>
<accession>A0A1I2HVX8</accession>
<name>A0A1I2HVX8_9ACTN</name>
<dbReference type="InterPro" id="IPR021878">
    <property type="entry name" value="TgpA_N"/>
</dbReference>
<reference evidence="3 4" key="1">
    <citation type="submission" date="2016-10" db="EMBL/GenBank/DDBJ databases">
        <authorList>
            <person name="de Groot N.N."/>
        </authorList>
    </citation>
    <scope>NUCLEOTIDE SEQUENCE [LARGE SCALE GENOMIC DNA]</scope>
    <source>
        <strain evidence="3 4">DSM 43019</strain>
    </source>
</reference>
<evidence type="ECO:0000313" key="4">
    <source>
        <dbReference type="Proteomes" id="UP000199645"/>
    </source>
</evidence>
<dbReference type="Pfam" id="PF11992">
    <property type="entry name" value="TgpA_N"/>
    <property type="match status" value="1"/>
</dbReference>
<organism evidence="3 4">
    <name type="scientific">Actinoplanes philippinensis</name>
    <dbReference type="NCBI Taxonomy" id="35752"/>
    <lineage>
        <taxon>Bacteria</taxon>
        <taxon>Bacillati</taxon>
        <taxon>Actinomycetota</taxon>
        <taxon>Actinomycetes</taxon>
        <taxon>Micromonosporales</taxon>
        <taxon>Micromonosporaceae</taxon>
        <taxon>Actinoplanes</taxon>
    </lineage>
</organism>
<dbReference type="PANTHER" id="PTHR42736:SF1">
    <property type="entry name" value="PROTEIN-GLUTAMINE GAMMA-GLUTAMYLTRANSFERASE"/>
    <property type="match status" value="1"/>
</dbReference>
<feature type="transmembrane region" description="Helical" evidence="1">
    <location>
        <begin position="147"/>
        <end position="165"/>
    </location>
</feature>
<keyword evidence="1" id="KW-1133">Transmembrane helix</keyword>